<name>A0A9D9I3Z9_9BACT</name>
<sequence length="362" mass="40262">MKIGIVTFHWAVNYGAVLQAYALQDYLRGLGHDACLIDYKPYNRDHNLKNFVLNRKLPHPFQYVREALKDRLFEDFRRDYLVRTKRYGSLEELRQDPPLCDIYISGSDQVLHPRTLMRGERRPAPVYMLDFGPENILRAGYAVSFGCTAYPPEAAEVARKYINRFDLLSVREKTGAGVAESLGYNGRLWVVPDPTILAGASVYDRILSGVSGLSGKSGGSDVSEGGTATYLLHGKDSLNAVIEKDFGKTVPLNGCSIAQWIAGIRNASRLVTNSFHGTVFALLFHIPFVALLETGAAAGMNDRFTTLLSRLGLEGRILPDYGGRRAVKIIGSEIDWANTDSLMEDYAREGRDFISMLLSARQ</sequence>
<feature type="domain" description="Polysaccharide pyruvyl transferase" evidence="1">
    <location>
        <begin position="13"/>
        <end position="291"/>
    </location>
</feature>
<proteinExistence type="predicted"/>
<evidence type="ECO:0000313" key="3">
    <source>
        <dbReference type="Proteomes" id="UP000823597"/>
    </source>
</evidence>
<dbReference type="GO" id="GO:0016740">
    <property type="term" value="F:transferase activity"/>
    <property type="evidence" value="ECO:0007669"/>
    <property type="project" value="UniProtKB-KW"/>
</dbReference>
<gene>
    <name evidence="2" type="ORF">IAB93_04315</name>
</gene>
<evidence type="ECO:0000313" key="2">
    <source>
        <dbReference type="EMBL" id="MBO8465207.1"/>
    </source>
</evidence>
<organism evidence="2 3">
    <name type="scientific">Candidatus Merdivivens pullistercoris</name>
    <dbReference type="NCBI Taxonomy" id="2840873"/>
    <lineage>
        <taxon>Bacteria</taxon>
        <taxon>Pseudomonadati</taxon>
        <taxon>Bacteroidota</taxon>
        <taxon>Bacteroidia</taxon>
        <taxon>Bacteroidales</taxon>
        <taxon>Muribaculaceae</taxon>
        <taxon>Muribaculaceae incertae sedis</taxon>
        <taxon>Candidatus Merdivivens</taxon>
    </lineage>
</organism>
<comment type="caution">
    <text evidence="2">The sequence shown here is derived from an EMBL/GenBank/DDBJ whole genome shotgun (WGS) entry which is preliminary data.</text>
</comment>
<dbReference type="InterPro" id="IPR007345">
    <property type="entry name" value="Polysacch_pyruvyl_Trfase"/>
</dbReference>
<keyword evidence="2" id="KW-0808">Transferase</keyword>
<reference evidence="2" key="2">
    <citation type="journal article" date="2021" name="PeerJ">
        <title>Extensive microbial diversity within the chicken gut microbiome revealed by metagenomics and culture.</title>
        <authorList>
            <person name="Gilroy R."/>
            <person name="Ravi A."/>
            <person name="Getino M."/>
            <person name="Pursley I."/>
            <person name="Horton D.L."/>
            <person name="Alikhan N.F."/>
            <person name="Baker D."/>
            <person name="Gharbi K."/>
            <person name="Hall N."/>
            <person name="Watson M."/>
            <person name="Adriaenssens E.M."/>
            <person name="Foster-Nyarko E."/>
            <person name="Jarju S."/>
            <person name="Secka A."/>
            <person name="Antonio M."/>
            <person name="Oren A."/>
            <person name="Chaudhuri R.R."/>
            <person name="La Ragione R."/>
            <person name="Hildebrand F."/>
            <person name="Pallen M.J."/>
        </authorList>
    </citation>
    <scope>NUCLEOTIDE SEQUENCE</scope>
    <source>
        <strain evidence="2">10037</strain>
    </source>
</reference>
<dbReference type="AlphaFoldDB" id="A0A9D9I3Z9"/>
<accession>A0A9D9I3Z9</accession>
<reference evidence="2" key="1">
    <citation type="submission" date="2020-10" db="EMBL/GenBank/DDBJ databases">
        <authorList>
            <person name="Gilroy R."/>
        </authorList>
    </citation>
    <scope>NUCLEOTIDE SEQUENCE</scope>
    <source>
        <strain evidence="2">10037</strain>
    </source>
</reference>
<dbReference type="Proteomes" id="UP000823597">
    <property type="component" value="Unassembled WGS sequence"/>
</dbReference>
<dbReference type="Pfam" id="PF04230">
    <property type="entry name" value="PS_pyruv_trans"/>
    <property type="match status" value="1"/>
</dbReference>
<dbReference type="EMBL" id="JADIME010000044">
    <property type="protein sequence ID" value="MBO8465207.1"/>
    <property type="molecule type" value="Genomic_DNA"/>
</dbReference>
<protein>
    <submittedName>
        <fullName evidence="2">Polysaccharide pyruvyl transferase family protein</fullName>
    </submittedName>
</protein>
<evidence type="ECO:0000259" key="1">
    <source>
        <dbReference type="Pfam" id="PF04230"/>
    </source>
</evidence>